<reference evidence="2 3" key="1">
    <citation type="submission" date="2019-12" db="EMBL/GenBank/DDBJ databases">
        <title>Genomic-based taxomic classification of the family Erythrobacteraceae.</title>
        <authorList>
            <person name="Xu L."/>
        </authorList>
    </citation>
    <scope>NUCLEOTIDE SEQUENCE [LARGE SCALE GENOMIC DNA]</scope>
    <source>
        <strain evidence="2 3">H32</strain>
    </source>
</reference>
<comment type="caution">
    <text evidence="2">The sequence shown here is derived from an EMBL/GenBank/DDBJ whole genome shotgun (WGS) entry which is preliminary data.</text>
</comment>
<organism evidence="2 3">
    <name type="scientific">Pelagerythrobacter marinus</name>
    <dbReference type="NCBI Taxonomy" id="538382"/>
    <lineage>
        <taxon>Bacteria</taxon>
        <taxon>Pseudomonadati</taxon>
        <taxon>Pseudomonadota</taxon>
        <taxon>Alphaproteobacteria</taxon>
        <taxon>Sphingomonadales</taxon>
        <taxon>Erythrobacteraceae</taxon>
        <taxon>Pelagerythrobacter</taxon>
    </lineage>
</organism>
<accession>A0ABW9UVG3</accession>
<proteinExistence type="predicted"/>
<feature type="compositionally biased region" description="Basic residues" evidence="1">
    <location>
        <begin position="273"/>
        <end position="288"/>
    </location>
</feature>
<evidence type="ECO:0000313" key="3">
    <source>
        <dbReference type="Proteomes" id="UP000444401"/>
    </source>
</evidence>
<dbReference type="RefSeq" id="WP_160732409.1">
    <property type="nucleotide sequence ID" value="NZ_WTYO01000001.1"/>
</dbReference>
<name>A0ABW9UVG3_9SPHN</name>
<evidence type="ECO:0000313" key="2">
    <source>
        <dbReference type="EMBL" id="MXO67783.1"/>
    </source>
</evidence>
<sequence length="335" mass="37239">MAHPETEAAVSTAPVSVEDKAADFENFLFGDEGEDPEDGQEDDLEDESDLEEGADDDEVEQDDEDDEPEEEPAIEPPVSLNAEEKEVFAQLPPEAQRAWADSETRRNTQVQEATTKARDAQRQAEQAAASANRQAEARYAEQLKEFTKAFEPQAPDPARYNDIQAYQRDKAIYDHAKAQHDELMQQIATVGVETDEMKVERIKARNAEIEKLPIYTEAEDKKALVDAAMSVAAEFGYDLAELADNMDATDFNALATFAKYKKDSEELARIKARSKERRRDKKTGKFKSLKPGAGSQPLGRAAKAKKSWQRVKEASGNRAAQADAMADWLEAAGHL</sequence>
<feature type="region of interest" description="Disordered" evidence="1">
    <location>
        <begin position="1"/>
        <end position="140"/>
    </location>
</feature>
<gene>
    <name evidence="2" type="ORF">GRI72_02910</name>
</gene>
<dbReference type="Proteomes" id="UP000444401">
    <property type="component" value="Unassembled WGS sequence"/>
</dbReference>
<protein>
    <submittedName>
        <fullName evidence="2">Uncharacterized protein</fullName>
    </submittedName>
</protein>
<evidence type="ECO:0000256" key="1">
    <source>
        <dbReference type="SAM" id="MobiDB-lite"/>
    </source>
</evidence>
<keyword evidence="3" id="KW-1185">Reference proteome</keyword>
<dbReference type="EMBL" id="WTYO01000001">
    <property type="protein sequence ID" value="MXO67783.1"/>
    <property type="molecule type" value="Genomic_DNA"/>
</dbReference>
<feature type="region of interest" description="Disordered" evidence="1">
    <location>
        <begin position="273"/>
        <end position="321"/>
    </location>
</feature>
<feature type="compositionally biased region" description="Low complexity" evidence="1">
    <location>
        <begin position="123"/>
        <end position="134"/>
    </location>
</feature>
<feature type="compositionally biased region" description="Acidic residues" evidence="1">
    <location>
        <begin position="31"/>
        <end position="73"/>
    </location>
</feature>